<accession>A0ABW4CSN6</accession>
<gene>
    <name evidence="1" type="ORF">ACFQ47_07995</name>
</gene>
<dbReference type="EMBL" id="JBHTOG010000040">
    <property type="protein sequence ID" value="MFD1432620.1"/>
    <property type="molecule type" value="Genomic_DNA"/>
</dbReference>
<keyword evidence="2" id="KW-1185">Reference proteome</keyword>
<protein>
    <submittedName>
        <fullName evidence="1">Uncharacterized protein</fullName>
    </submittedName>
</protein>
<dbReference type="RefSeq" id="WP_125697759.1">
    <property type="nucleotide sequence ID" value="NZ_JBHTOG010000040.1"/>
</dbReference>
<organism evidence="1 2">
    <name type="scientific">Lacticaseibacillus yichunensis</name>
    <dbReference type="NCBI Taxonomy" id="2486015"/>
    <lineage>
        <taxon>Bacteria</taxon>
        <taxon>Bacillati</taxon>
        <taxon>Bacillota</taxon>
        <taxon>Bacilli</taxon>
        <taxon>Lactobacillales</taxon>
        <taxon>Lactobacillaceae</taxon>
        <taxon>Lacticaseibacillus</taxon>
    </lineage>
</organism>
<evidence type="ECO:0000313" key="2">
    <source>
        <dbReference type="Proteomes" id="UP001597192"/>
    </source>
</evidence>
<name>A0ABW4CSN6_9LACO</name>
<comment type="caution">
    <text evidence="1">The sequence shown here is derived from an EMBL/GenBank/DDBJ whole genome shotgun (WGS) entry which is preliminary data.</text>
</comment>
<reference evidence="2" key="1">
    <citation type="journal article" date="2019" name="Int. J. Syst. Evol. Microbiol.">
        <title>The Global Catalogue of Microorganisms (GCM) 10K type strain sequencing project: providing services to taxonomists for standard genome sequencing and annotation.</title>
        <authorList>
            <consortium name="The Broad Institute Genomics Platform"/>
            <consortium name="The Broad Institute Genome Sequencing Center for Infectious Disease"/>
            <person name="Wu L."/>
            <person name="Ma J."/>
        </authorList>
    </citation>
    <scope>NUCLEOTIDE SEQUENCE [LARGE SCALE GENOMIC DNA]</scope>
    <source>
        <strain evidence="2">CCM 8947</strain>
    </source>
</reference>
<proteinExistence type="predicted"/>
<dbReference type="Proteomes" id="UP001597192">
    <property type="component" value="Unassembled WGS sequence"/>
</dbReference>
<evidence type="ECO:0000313" key="1">
    <source>
        <dbReference type="EMBL" id="MFD1432620.1"/>
    </source>
</evidence>
<sequence>MLNYQDNLLQEIIPVHLTAKEARTKIAARYRKQLDAMRNDPLWSANEPALLNATLSYTSLLADKLAQALTDLDGLDADFAKRLWLDPIAPQPEHGAVNFYLAGDGKNTLLMTLQDALTDDARLVAVNLPTLIQITATDPERQPFEPDELAALSLITKALYTADYSFKTVDETVLQPVDGLAFATREDDTKTVAKQQAVTQAGDIELTLDLGAAALASYHVVDDQGHDWMDLGTDSQDGTILTWASTTIPDELVGHTLTLEAATRSDENVPALDELFVIASNNAILMRQGKASGSYELALPNHQTLAVHVDAAHGKIRLSYPQRDVQILELTHQYPFFGEWLRVVLPQRRAFN</sequence>